<dbReference type="GeneID" id="2901218"/>
<evidence type="ECO:0000313" key="2">
    <source>
        <dbReference type="Proteomes" id="UP000000599"/>
    </source>
</evidence>
<sequence>MDWRKIWLILGAALHSLNNLFVSKGLPSCARMGSGAMISWTYICSILVLCIAKNLISVIQEIEHKVFLAISSLTLLPISTFIPSSRIVKQTIITLCLVNITSIRYQKLIDVLSTCIQHVTDNHY</sequence>
<dbReference type="VEuPathDB" id="FungiDB:DEHA2D05302g"/>
<dbReference type="Proteomes" id="UP000000599">
    <property type="component" value="Chromosome D"/>
</dbReference>
<dbReference type="HOGENOM" id="CLU_2003841_0_0_1"/>
<dbReference type="AlphaFoldDB" id="Q6BSX3"/>
<dbReference type="RefSeq" id="XP_458697.2">
    <property type="nucleotide sequence ID" value="XM_458697.1"/>
</dbReference>
<dbReference type="EMBL" id="CR382136">
    <property type="protein sequence ID" value="CAG86836.2"/>
    <property type="molecule type" value="Genomic_DNA"/>
</dbReference>
<dbReference type="InParanoid" id="Q6BSX3"/>
<dbReference type="KEGG" id="dha:DEHA2D05302g"/>
<reference evidence="1 2" key="1">
    <citation type="journal article" date="2004" name="Nature">
        <title>Genome evolution in yeasts.</title>
        <authorList>
            <consortium name="Genolevures"/>
            <person name="Dujon B."/>
            <person name="Sherman D."/>
            <person name="Fischer G."/>
            <person name="Durrens P."/>
            <person name="Casaregola S."/>
            <person name="Lafontaine I."/>
            <person name="de Montigny J."/>
            <person name="Marck C."/>
            <person name="Neuveglise C."/>
            <person name="Talla E."/>
            <person name="Goffard N."/>
            <person name="Frangeul L."/>
            <person name="Aigle M."/>
            <person name="Anthouard V."/>
            <person name="Babour A."/>
            <person name="Barbe V."/>
            <person name="Barnay S."/>
            <person name="Blanchin S."/>
            <person name="Beckerich J.M."/>
            <person name="Beyne E."/>
            <person name="Bleykasten C."/>
            <person name="Boisrame A."/>
            <person name="Boyer J."/>
            <person name="Cattolico L."/>
            <person name="Confanioleri F."/>
            <person name="de Daruvar A."/>
            <person name="Despons L."/>
            <person name="Fabre E."/>
            <person name="Fairhead C."/>
            <person name="Ferry-Dumazet H."/>
            <person name="Groppi A."/>
            <person name="Hantraye F."/>
            <person name="Hennequin C."/>
            <person name="Jauniaux N."/>
            <person name="Joyet P."/>
            <person name="Kachouri R."/>
            <person name="Kerrest A."/>
            <person name="Koszul R."/>
            <person name="Lemaire M."/>
            <person name="Lesur I."/>
            <person name="Ma L."/>
            <person name="Muller H."/>
            <person name="Nicaud J.M."/>
            <person name="Nikolski M."/>
            <person name="Oztas S."/>
            <person name="Ozier-Kalogeropoulos O."/>
            <person name="Pellenz S."/>
            <person name="Potier S."/>
            <person name="Richard G.F."/>
            <person name="Straub M.L."/>
            <person name="Suleau A."/>
            <person name="Swennene D."/>
            <person name="Tekaia F."/>
            <person name="Wesolowski-Louvel M."/>
            <person name="Westhof E."/>
            <person name="Wirth B."/>
            <person name="Zeniou-Meyer M."/>
            <person name="Zivanovic I."/>
            <person name="Bolotin-Fukuhara M."/>
            <person name="Thierry A."/>
            <person name="Bouchier C."/>
            <person name="Caudron B."/>
            <person name="Scarpelli C."/>
            <person name="Gaillardin C."/>
            <person name="Weissenbach J."/>
            <person name="Wincker P."/>
            <person name="Souciet J.L."/>
        </authorList>
    </citation>
    <scope>NUCLEOTIDE SEQUENCE [LARGE SCALE GENOMIC DNA]</scope>
    <source>
        <strain evidence="2">ATCC 36239 / CBS 767 / BCRC 21394 / JCM 1990 / NBRC 0083 / IGC 2968</strain>
    </source>
</reference>
<gene>
    <name evidence="1" type="ordered locus">DEHA2D05302g</name>
</gene>
<keyword evidence="2" id="KW-1185">Reference proteome</keyword>
<organism evidence="1 2">
    <name type="scientific">Debaryomyces hansenii (strain ATCC 36239 / CBS 767 / BCRC 21394 / JCM 1990 / NBRC 0083 / IGC 2968)</name>
    <name type="common">Yeast</name>
    <name type="synonym">Torulaspora hansenii</name>
    <dbReference type="NCBI Taxonomy" id="284592"/>
    <lineage>
        <taxon>Eukaryota</taxon>
        <taxon>Fungi</taxon>
        <taxon>Dikarya</taxon>
        <taxon>Ascomycota</taxon>
        <taxon>Saccharomycotina</taxon>
        <taxon>Pichiomycetes</taxon>
        <taxon>Debaryomycetaceae</taxon>
        <taxon>Debaryomyces</taxon>
    </lineage>
</organism>
<evidence type="ECO:0000313" key="1">
    <source>
        <dbReference type="EMBL" id="CAG86836.2"/>
    </source>
</evidence>
<accession>Q6BSX3</accession>
<name>Q6BSX3_DEBHA</name>
<protein>
    <submittedName>
        <fullName evidence="1">DEHA2D05302p</fullName>
    </submittedName>
</protein>
<proteinExistence type="predicted"/>